<accession>A0A7Z0QQX7</accession>
<dbReference type="Proteomes" id="UP000589896">
    <property type="component" value="Unassembled WGS sequence"/>
</dbReference>
<protein>
    <recommendedName>
        <fullName evidence="4">Lipoprotein</fullName>
    </recommendedName>
</protein>
<evidence type="ECO:0000313" key="2">
    <source>
        <dbReference type="EMBL" id="NYZ61375.1"/>
    </source>
</evidence>
<dbReference type="AlphaFoldDB" id="A0A7Z0QQX7"/>
<evidence type="ECO:0008006" key="4">
    <source>
        <dbReference type="Google" id="ProtNLM"/>
    </source>
</evidence>
<feature type="chain" id="PRO_5031367118" description="Lipoprotein" evidence="1">
    <location>
        <begin position="25"/>
        <end position="139"/>
    </location>
</feature>
<reference evidence="2 3" key="1">
    <citation type="submission" date="2020-07" db="EMBL/GenBank/DDBJ databases">
        <title>isolation of Luteimonas sp. SJ-16.</title>
        <authorList>
            <person name="Huang X.-X."/>
            <person name="Xu L."/>
            <person name="Sun J.-Q."/>
        </authorList>
    </citation>
    <scope>NUCLEOTIDE SEQUENCE [LARGE SCALE GENOMIC DNA]</scope>
    <source>
        <strain evidence="2 3">SJ-16</strain>
    </source>
</reference>
<dbReference type="EMBL" id="JACCJZ010000004">
    <property type="protein sequence ID" value="NYZ61375.1"/>
    <property type="molecule type" value="Genomic_DNA"/>
</dbReference>
<keyword evidence="3" id="KW-1185">Reference proteome</keyword>
<keyword evidence="1" id="KW-0732">Signal</keyword>
<evidence type="ECO:0000256" key="1">
    <source>
        <dbReference type="SAM" id="SignalP"/>
    </source>
</evidence>
<sequence length="139" mass="15845">MRTIRTGTLLLFALLLVASGCASAGKQRDALERNQTAWASAIRWNDVEAAVPLIDPARRQAHPLDALSRERYAQVQVTGYRELRAQVGATEASREIEVRVVNRHTMAERTLRLHERWRWDPVAATWWNVEGLPDFWAGE</sequence>
<proteinExistence type="predicted"/>
<gene>
    <name evidence="2" type="ORF">H0E82_01160</name>
</gene>
<dbReference type="RefSeq" id="WP_180543143.1">
    <property type="nucleotide sequence ID" value="NZ_JACCJZ010000004.1"/>
</dbReference>
<dbReference type="PROSITE" id="PS51257">
    <property type="entry name" value="PROKAR_LIPOPROTEIN"/>
    <property type="match status" value="1"/>
</dbReference>
<name>A0A7Z0QQX7_9GAMM</name>
<organism evidence="2 3">
    <name type="scientific">Luteimonas deserti</name>
    <dbReference type="NCBI Taxonomy" id="2752306"/>
    <lineage>
        <taxon>Bacteria</taxon>
        <taxon>Pseudomonadati</taxon>
        <taxon>Pseudomonadota</taxon>
        <taxon>Gammaproteobacteria</taxon>
        <taxon>Lysobacterales</taxon>
        <taxon>Lysobacteraceae</taxon>
        <taxon>Luteimonas</taxon>
    </lineage>
</organism>
<comment type="caution">
    <text evidence="2">The sequence shown here is derived from an EMBL/GenBank/DDBJ whole genome shotgun (WGS) entry which is preliminary data.</text>
</comment>
<feature type="signal peptide" evidence="1">
    <location>
        <begin position="1"/>
        <end position="24"/>
    </location>
</feature>
<evidence type="ECO:0000313" key="3">
    <source>
        <dbReference type="Proteomes" id="UP000589896"/>
    </source>
</evidence>